<dbReference type="InterPro" id="IPR010448">
    <property type="entry name" value="Torsin"/>
</dbReference>
<dbReference type="Gene3D" id="3.40.50.300">
    <property type="entry name" value="P-loop containing nucleotide triphosphate hydrolases"/>
    <property type="match status" value="1"/>
</dbReference>
<comment type="subcellular location">
    <subcellularLocation>
        <location evidence="1">Membrane</location>
        <topology evidence="1">Single-pass membrane protein</topology>
    </subcellularLocation>
</comment>
<evidence type="ECO:0000259" key="9">
    <source>
        <dbReference type="Pfam" id="PF21376"/>
    </source>
</evidence>
<feature type="region of interest" description="Disordered" evidence="8">
    <location>
        <begin position="37"/>
        <end position="71"/>
    </location>
</feature>
<feature type="compositionally biased region" description="Basic and acidic residues" evidence="8">
    <location>
        <begin position="37"/>
        <end position="49"/>
    </location>
</feature>
<feature type="region of interest" description="Disordered" evidence="8">
    <location>
        <begin position="135"/>
        <end position="163"/>
    </location>
</feature>
<dbReference type="SUPFAM" id="SSF52540">
    <property type="entry name" value="P-loop containing nucleoside triphosphate hydrolases"/>
    <property type="match status" value="1"/>
</dbReference>
<evidence type="ECO:0000256" key="7">
    <source>
        <dbReference type="ARBA" id="ARBA00023136"/>
    </source>
</evidence>
<evidence type="ECO:0000256" key="2">
    <source>
        <dbReference type="ARBA" id="ARBA00006235"/>
    </source>
</evidence>
<evidence type="ECO:0000256" key="1">
    <source>
        <dbReference type="ARBA" id="ARBA00004167"/>
    </source>
</evidence>
<gene>
    <name evidence="10" type="primary">tor4a</name>
    <name evidence="10" type="ORF">EYF80_035341</name>
</gene>
<evidence type="ECO:0000256" key="4">
    <source>
        <dbReference type="ARBA" id="ARBA00022741"/>
    </source>
</evidence>
<dbReference type="PANTHER" id="PTHR10760">
    <property type="entry name" value="TORSIN"/>
    <property type="match status" value="1"/>
</dbReference>
<dbReference type="Proteomes" id="UP000314294">
    <property type="component" value="Unassembled WGS sequence"/>
</dbReference>
<comment type="similarity">
    <text evidence="2">Belongs to the ClpA/ClpB family. Torsin subfamily.</text>
</comment>
<evidence type="ECO:0000313" key="10">
    <source>
        <dbReference type="EMBL" id="TNN54432.1"/>
    </source>
</evidence>
<reference evidence="10 11" key="1">
    <citation type="submission" date="2019-03" db="EMBL/GenBank/DDBJ databases">
        <title>First draft genome of Liparis tanakae, snailfish: a comprehensive survey of snailfish specific genes.</title>
        <authorList>
            <person name="Kim W."/>
            <person name="Song I."/>
            <person name="Jeong J.-H."/>
            <person name="Kim D."/>
            <person name="Kim S."/>
            <person name="Ryu S."/>
            <person name="Song J.Y."/>
            <person name="Lee S.K."/>
        </authorList>
    </citation>
    <scope>NUCLEOTIDE SEQUENCE [LARGE SCALE GENOMIC DNA]</scope>
    <source>
        <tissue evidence="10">Muscle</tissue>
    </source>
</reference>
<evidence type="ECO:0000256" key="5">
    <source>
        <dbReference type="ARBA" id="ARBA00022840"/>
    </source>
</evidence>
<dbReference type="EMBL" id="SRLO01000484">
    <property type="protein sequence ID" value="TNN54432.1"/>
    <property type="molecule type" value="Genomic_DNA"/>
</dbReference>
<dbReference type="InterPro" id="IPR027417">
    <property type="entry name" value="P-loop_NTPase"/>
</dbReference>
<name>A0A4Z2GP38_9TELE</name>
<feature type="compositionally biased region" description="Basic residues" evidence="8">
    <location>
        <begin position="140"/>
        <end position="161"/>
    </location>
</feature>
<dbReference type="OrthoDB" id="9443236at2759"/>
<evidence type="ECO:0000256" key="6">
    <source>
        <dbReference type="ARBA" id="ARBA00022989"/>
    </source>
</evidence>
<keyword evidence="5" id="KW-0067">ATP-binding</keyword>
<evidence type="ECO:0000313" key="11">
    <source>
        <dbReference type="Proteomes" id="UP000314294"/>
    </source>
</evidence>
<dbReference type="Pfam" id="PF21376">
    <property type="entry name" value="TOR1A_C"/>
    <property type="match status" value="1"/>
</dbReference>
<dbReference type="PRINTS" id="PR00300">
    <property type="entry name" value="CLPPROTEASEA"/>
</dbReference>
<dbReference type="GO" id="GO:0016887">
    <property type="term" value="F:ATP hydrolysis activity"/>
    <property type="evidence" value="ECO:0007669"/>
    <property type="project" value="InterPro"/>
</dbReference>
<dbReference type="InterPro" id="IPR001270">
    <property type="entry name" value="ClpA/B"/>
</dbReference>
<feature type="domain" description="Torsin-1A C-terminal" evidence="9">
    <location>
        <begin position="405"/>
        <end position="456"/>
    </location>
</feature>
<keyword evidence="4" id="KW-0547">Nucleotide-binding</keyword>
<keyword evidence="11" id="KW-1185">Reference proteome</keyword>
<dbReference type="InterPro" id="IPR049337">
    <property type="entry name" value="TOR1A_C"/>
</dbReference>
<sequence length="459" mass="50713">MALPVRLLLSGGETTLLPLPLLPLPLLRCAGRSPLLEKTRRTEEGKEMSDQDSSSSASQREVEGGVEGGLEGGLSSFSSSLRAVVRIKQKYQAMKKRRLEAALPALGGDGSFTGAPTRTSPKIFTFDELAPYSTSCSAPQKKKRRRRKGVQYPTRGRRRAPPKPAASRAKYCLYLLCVIVFVQVYNAIENLDDHVLRYDLDGLEKTLRREVFGQQGALEALLAHLRDYLSTYVHHKPLVLSLHGPGGVGKSHLGRLLAAHFRSVVGEALVLQYYVLHHCPLEADAPRCARRLAALVSAAVERAEEEEKIPLFVFDEAEHLHGELLDALLRLVAAEPANHFLNAVYLLLSNLGHAHVTRHTLHNASSAAGDAVKELAPVLRSSLEELHPLWREAELLPLGLLDKGHVMQCFLEEMTREGFYPDRANIERLAGELEYYPAVGGRQYSQTGCKQVVARVNLL</sequence>
<evidence type="ECO:0000256" key="3">
    <source>
        <dbReference type="ARBA" id="ARBA00022692"/>
    </source>
</evidence>
<dbReference type="GO" id="GO:0016020">
    <property type="term" value="C:membrane"/>
    <property type="evidence" value="ECO:0007669"/>
    <property type="project" value="UniProtKB-SubCell"/>
</dbReference>
<protein>
    <submittedName>
        <fullName evidence="10">Torsin-4A</fullName>
    </submittedName>
</protein>
<dbReference type="PANTHER" id="PTHR10760:SF1">
    <property type="entry name" value="TORSIN-4A"/>
    <property type="match status" value="1"/>
</dbReference>
<evidence type="ECO:0000256" key="8">
    <source>
        <dbReference type="SAM" id="MobiDB-lite"/>
    </source>
</evidence>
<organism evidence="10 11">
    <name type="scientific">Liparis tanakae</name>
    <name type="common">Tanaka's snailfish</name>
    <dbReference type="NCBI Taxonomy" id="230148"/>
    <lineage>
        <taxon>Eukaryota</taxon>
        <taxon>Metazoa</taxon>
        <taxon>Chordata</taxon>
        <taxon>Craniata</taxon>
        <taxon>Vertebrata</taxon>
        <taxon>Euteleostomi</taxon>
        <taxon>Actinopterygii</taxon>
        <taxon>Neopterygii</taxon>
        <taxon>Teleostei</taxon>
        <taxon>Neoteleostei</taxon>
        <taxon>Acanthomorphata</taxon>
        <taxon>Eupercaria</taxon>
        <taxon>Perciformes</taxon>
        <taxon>Cottioidei</taxon>
        <taxon>Cottales</taxon>
        <taxon>Liparidae</taxon>
        <taxon>Liparis</taxon>
    </lineage>
</organism>
<dbReference type="GO" id="GO:0005788">
    <property type="term" value="C:endoplasmic reticulum lumen"/>
    <property type="evidence" value="ECO:0007669"/>
    <property type="project" value="TreeGrafter"/>
</dbReference>
<dbReference type="GO" id="GO:0005635">
    <property type="term" value="C:nuclear envelope"/>
    <property type="evidence" value="ECO:0007669"/>
    <property type="project" value="TreeGrafter"/>
</dbReference>
<keyword evidence="6" id="KW-1133">Transmembrane helix</keyword>
<dbReference type="AlphaFoldDB" id="A0A4Z2GP38"/>
<dbReference type="GO" id="GO:0005524">
    <property type="term" value="F:ATP binding"/>
    <property type="evidence" value="ECO:0007669"/>
    <property type="project" value="UniProtKB-KW"/>
</dbReference>
<keyword evidence="3" id="KW-0812">Transmembrane</keyword>
<accession>A0A4Z2GP38</accession>
<keyword evidence="7" id="KW-0472">Membrane</keyword>
<comment type="caution">
    <text evidence="10">The sequence shown here is derived from an EMBL/GenBank/DDBJ whole genome shotgun (WGS) entry which is preliminary data.</text>
</comment>
<dbReference type="Pfam" id="PF06309">
    <property type="entry name" value="Torsin"/>
    <property type="match status" value="1"/>
</dbReference>
<proteinExistence type="inferred from homology"/>